<dbReference type="Proteomes" id="UP000594759">
    <property type="component" value="Chromosome"/>
</dbReference>
<keyword evidence="2" id="KW-1185">Reference proteome</keyword>
<gene>
    <name evidence="1" type="ORF">IZT61_16605</name>
</gene>
<sequence length="183" mass="21528">MSLRTVYQTLKDRNNNDEVVAHGPYLCNKSNAWLHEGYYFWEEFIEPAHHWGKTWCAKKYIITRGDCLIFEHQLFDLVGNLHHIRLLKETVEFLKGEGLVTEETTVAHIIDFLKKEGVFGYLATRAHTTDSFRKKYKLDVLKYEVDKETVLVMNPAVQICIYDLDSTLFSEFRIVYPDFEQIA</sequence>
<organism evidence="1 2">
    <name type="scientific">Pedobacter endophyticus</name>
    <dbReference type="NCBI Taxonomy" id="2789740"/>
    <lineage>
        <taxon>Bacteria</taxon>
        <taxon>Pseudomonadati</taxon>
        <taxon>Bacteroidota</taxon>
        <taxon>Sphingobacteriia</taxon>
        <taxon>Sphingobacteriales</taxon>
        <taxon>Sphingobacteriaceae</taxon>
        <taxon>Pedobacter</taxon>
    </lineage>
</organism>
<dbReference type="EMBL" id="CP064939">
    <property type="protein sequence ID" value="QPH38684.1"/>
    <property type="molecule type" value="Genomic_DNA"/>
</dbReference>
<proteinExistence type="predicted"/>
<protein>
    <recommendedName>
        <fullName evidence="3">RES domain-containing protein</fullName>
    </recommendedName>
</protein>
<dbReference type="AlphaFoldDB" id="A0A7U3Q5I5"/>
<evidence type="ECO:0000313" key="2">
    <source>
        <dbReference type="Proteomes" id="UP000594759"/>
    </source>
</evidence>
<name>A0A7U3Q5I5_9SPHI</name>
<reference evidence="1 2" key="1">
    <citation type="submission" date="2020-11" db="EMBL/GenBank/DDBJ databases">
        <title>Pedobacter endophytica, an endophytic bacteria isolated form Carex pumila.</title>
        <authorList>
            <person name="Peng Y."/>
            <person name="Jiang L."/>
            <person name="Lee J."/>
        </authorList>
    </citation>
    <scope>NUCLEOTIDE SEQUENCE [LARGE SCALE GENOMIC DNA]</scope>
    <source>
        <strain evidence="1 2">JBR3-12</strain>
    </source>
</reference>
<evidence type="ECO:0008006" key="3">
    <source>
        <dbReference type="Google" id="ProtNLM"/>
    </source>
</evidence>
<dbReference type="KEGG" id="pex:IZT61_16605"/>
<accession>A0A7U3Q5I5</accession>
<dbReference type="RefSeq" id="WP_196098161.1">
    <property type="nucleotide sequence ID" value="NZ_CP064939.1"/>
</dbReference>
<evidence type="ECO:0000313" key="1">
    <source>
        <dbReference type="EMBL" id="QPH38684.1"/>
    </source>
</evidence>